<evidence type="ECO:0000313" key="3">
    <source>
        <dbReference type="EMBL" id="OGZ29611.1"/>
    </source>
</evidence>
<evidence type="ECO:0000259" key="2">
    <source>
        <dbReference type="Pfam" id="PF00156"/>
    </source>
</evidence>
<dbReference type="InterPro" id="IPR051910">
    <property type="entry name" value="ComF/GntX_DNA_util-trans"/>
</dbReference>
<gene>
    <name evidence="3" type="ORF">A2931_04425</name>
</gene>
<comment type="caution">
    <text evidence="3">The sequence shown here is derived from an EMBL/GenBank/DDBJ whole genome shotgun (WGS) entry which is preliminary data.</text>
</comment>
<dbReference type="Gene3D" id="3.40.50.2020">
    <property type="match status" value="1"/>
</dbReference>
<proteinExistence type="inferred from homology"/>
<dbReference type="InterPro" id="IPR029057">
    <property type="entry name" value="PRTase-like"/>
</dbReference>
<evidence type="ECO:0000256" key="1">
    <source>
        <dbReference type="ARBA" id="ARBA00008007"/>
    </source>
</evidence>
<sequence>MHSFIHKHLNALADIFYPKTCFGCSKHGKYLCDSCRQDVIEPDINYPKNADFVLTSASYRHPAMKKALRKLKYDSASDIAGELAAILAKDLAPYLKYAQAPIITAIPMTEKRRRTRGFNQAELLGQKLAENLALEYRPMLVKTHETKPQAEIENKKERLENVKNVFALKKDARVPPFAVIVDDIYTTGATMNEAASVLKKSGVKKIICAAVAR</sequence>
<reference evidence="3 4" key="1">
    <citation type="journal article" date="2016" name="Nat. Commun.">
        <title>Thousands of microbial genomes shed light on interconnected biogeochemical processes in an aquifer system.</title>
        <authorList>
            <person name="Anantharaman K."/>
            <person name="Brown C.T."/>
            <person name="Hug L.A."/>
            <person name="Sharon I."/>
            <person name="Castelle C.J."/>
            <person name="Probst A.J."/>
            <person name="Thomas B.C."/>
            <person name="Singh A."/>
            <person name="Wilkins M.J."/>
            <person name="Karaoz U."/>
            <person name="Brodie E.L."/>
            <person name="Williams K.H."/>
            <person name="Hubbard S.S."/>
            <person name="Banfield J.F."/>
        </authorList>
    </citation>
    <scope>NUCLEOTIDE SEQUENCE [LARGE SCALE GENOMIC DNA]</scope>
</reference>
<dbReference type="EMBL" id="MHMQ01000034">
    <property type="protein sequence ID" value="OGZ29611.1"/>
    <property type="molecule type" value="Genomic_DNA"/>
</dbReference>
<protein>
    <recommendedName>
        <fullName evidence="2">Phosphoribosyltransferase domain-containing protein</fullName>
    </recommendedName>
</protein>
<dbReference type="Proteomes" id="UP000177486">
    <property type="component" value="Unassembled WGS sequence"/>
</dbReference>
<evidence type="ECO:0000313" key="4">
    <source>
        <dbReference type="Proteomes" id="UP000177486"/>
    </source>
</evidence>
<dbReference type="PANTHER" id="PTHR47505:SF1">
    <property type="entry name" value="DNA UTILIZATION PROTEIN YHGH"/>
    <property type="match status" value="1"/>
</dbReference>
<dbReference type="InterPro" id="IPR000836">
    <property type="entry name" value="PRTase_dom"/>
</dbReference>
<dbReference type="CDD" id="cd06223">
    <property type="entry name" value="PRTases_typeI"/>
    <property type="match status" value="1"/>
</dbReference>
<dbReference type="Pfam" id="PF00156">
    <property type="entry name" value="Pribosyltran"/>
    <property type="match status" value="1"/>
</dbReference>
<dbReference type="AlphaFoldDB" id="A0A1G2EW64"/>
<accession>A0A1G2EW64</accession>
<comment type="similarity">
    <text evidence="1">Belongs to the ComF/GntX family.</text>
</comment>
<organism evidence="3 4">
    <name type="scientific">Candidatus Niyogibacteria bacterium RIFCSPLOWO2_01_FULL_45_48</name>
    <dbReference type="NCBI Taxonomy" id="1801724"/>
    <lineage>
        <taxon>Bacteria</taxon>
        <taxon>Candidatus Niyogiibacteriota</taxon>
    </lineage>
</organism>
<name>A0A1G2EW64_9BACT</name>
<feature type="domain" description="Phosphoribosyltransferase" evidence="2">
    <location>
        <begin position="158"/>
        <end position="212"/>
    </location>
</feature>
<dbReference type="PANTHER" id="PTHR47505">
    <property type="entry name" value="DNA UTILIZATION PROTEIN YHGH"/>
    <property type="match status" value="1"/>
</dbReference>
<dbReference type="SUPFAM" id="SSF53271">
    <property type="entry name" value="PRTase-like"/>
    <property type="match status" value="1"/>
</dbReference>